<protein>
    <submittedName>
        <fullName evidence="1">Uncharacterized protein</fullName>
    </submittedName>
</protein>
<gene>
    <name evidence="1" type="ORF">PHACADRAFT_211913</name>
</gene>
<keyword evidence="2" id="KW-1185">Reference proteome</keyword>
<dbReference type="HOGENOM" id="CLU_094687_1_0_1"/>
<organism evidence="1 2">
    <name type="scientific">Phanerochaete carnosa (strain HHB-10118-sp)</name>
    <name type="common">White-rot fungus</name>
    <name type="synonym">Peniophora carnosa</name>
    <dbReference type="NCBI Taxonomy" id="650164"/>
    <lineage>
        <taxon>Eukaryota</taxon>
        <taxon>Fungi</taxon>
        <taxon>Dikarya</taxon>
        <taxon>Basidiomycota</taxon>
        <taxon>Agaricomycotina</taxon>
        <taxon>Agaricomycetes</taxon>
        <taxon>Polyporales</taxon>
        <taxon>Phanerochaetaceae</taxon>
        <taxon>Phanerochaete</taxon>
    </lineage>
</organism>
<dbReference type="Proteomes" id="UP000008370">
    <property type="component" value="Unassembled WGS sequence"/>
</dbReference>
<name>K5US19_PHACS</name>
<dbReference type="GeneID" id="18913168"/>
<dbReference type="OrthoDB" id="2799313at2759"/>
<proteinExistence type="predicted"/>
<dbReference type="RefSeq" id="XP_007399036.1">
    <property type="nucleotide sequence ID" value="XM_007398974.1"/>
</dbReference>
<dbReference type="AlphaFoldDB" id="K5US19"/>
<sequence>MLPSTPEYHTFNNAPDDCGMLVPQKVYTQHGATFERRASVIFPPETYLHRALARAFANDTRFQQRIPTSDFSKLKFTLRLEWPGYAPWNCNIQGTERAGHPEPVLLSVLAERVAHAVEKFFAKNANIPSSERDWNVGAIRFEGLSLVELRHVSEGSWQPVLNYFP</sequence>
<dbReference type="InParanoid" id="K5US19"/>
<accession>K5US19</accession>
<dbReference type="KEGG" id="pco:PHACADRAFT_211913"/>
<dbReference type="EMBL" id="JH930475">
    <property type="protein sequence ID" value="EKM52696.1"/>
    <property type="molecule type" value="Genomic_DNA"/>
</dbReference>
<evidence type="ECO:0000313" key="1">
    <source>
        <dbReference type="EMBL" id="EKM52696.1"/>
    </source>
</evidence>
<reference evidence="1 2" key="1">
    <citation type="journal article" date="2012" name="BMC Genomics">
        <title>Comparative genomics of the white-rot fungi, Phanerochaete carnosa and P. chrysosporium, to elucidate the genetic basis of the distinct wood types they colonize.</title>
        <authorList>
            <person name="Suzuki H."/>
            <person name="MacDonald J."/>
            <person name="Syed K."/>
            <person name="Salamov A."/>
            <person name="Hori C."/>
            <person name="Aerts A."/>
            <person name="Henrissat B."/>
            <person name="Wiebenga A."/>
            <person name="vanKuyk P.A."/>
            <person name="Barry K."/>
            <person name="Lindquist E."/>
            <person name="LaButti K."/>
            <person name="Lapidus A."/>
            <person name="Lucas S."/>
            <person name="Coutinho P."/>
            <person name="Gong Y."/>
            <person name="Samejima M."/>
            <person name="Mahadevan R."/>
            <person name="Abou-Zaid M."/>
            <person name="de Vries R.P."/>
            <person name="Igarashi K."/>
            <person name="Yadav J.S."/>
            <person name="Grigoriev I.V."/>
            <person name="Master E.R."/>
        </authorList>
    </citation>
    <scope>NUCLEOTIDE SEQUENCE [LARGE SCALE GENOMIC DNA]</scope>
    <source>
        <strain evidence="1 2">HHB-10118-sp</strain>
    </source>
</reference>
<evidence type="ECO:0000313" key="2">
    <source>
        <dbReference type="Proteomes" id="UP000008370"/>
    </source>
</evidence>
<dbReference type="STRING" id="650164.K5US19"/>